<dbReference type="Proteomes" id="UP000070700">
    <property type="component" value="Unassembled WGS sequence"/>
</dbReference>
<name>A0A132BA32_MOLSC</name>
<dbReference type="KEGG" id="psco:LY89DRAFT_332699"/>
<dbReference type="InParanoid" id="A0A132BA32"/>
<protein>
    <submittedName>
        <fullName evidence="2">Uncharacterized protein</fullName>
    </submittedName>
</protein>
<dbReference type="AlphaFoldDB" id="A0A132BA32"/>
<sequence length="212" mass="23566">MPSIADIPPSPSTSKKRRRTEDLDSSIRTFSPHTIYSPQHPREILPYPNKKRLDTSIKRQRIDIPPLPPAQPAEDDCSAHLPLSPILTTQKTAEERKQQLDLSPCHICHRKPTERKQLDAFVDCEGCGERTCFVCLRECTGLGAALYATADGKGEGMGMGMVVERVGKGRPWERGGGEEALHRRRVCSRCCVEKGVDGEVWCLGCLRMEEGG</sequence>
<keyword evidence="3" id="KW-1185">Reference proteome</keyword>
<evidence type="ECO:0000313" key="2">
    <source>
        <dbReference type="EMBL" id="KUJ08527.1"/>
    </source>
</evidence>
<dbReference type="RefSeq" id="XP_018062882.1">
    <property type="nucleotide sequence ID" value="XM_018206801.1"/>
</dbReference>
<dbReference type="GeneID" id="28816527"/>
<gene>
    <name evidence="2" type="ORF">LY89DRAFT_332699</name>
</gene>
<feature type="region of interest" description="Disordered" evidence="1">
    <location>
        <begin position="1"/>
        <end position="49"/>
    </location>
</feature>
<organism evidence="2 3">
    <name type="scientific">Mollisia scopiformis</name>
    <name type="common">Conifer needle endophyte fungus</name>
    <name type="synonym">Phialocephala scopiformis</name>
    <dbReference type="NCBI Taxonomy" id="149040"/>
    <lineage>
        <taxon>Eukaryota</taxon>
        <taxon>Fungi</taxon>
        <taxon>Dikarya</taxon>
        <taxon>Ascomycota</taxon>
        <taxon>Pezizomycotina</taxon>
        <taxon>Leotiomycetes</taxon>
        <taxon>Helotiales</taxon>
        <taxon>Mollisiaceae</taxon>
        <taxon>Mollisia</taxon>
    </lineage>
</organism>
<evidence type="ECO:0000313" key="3">
    <source>
        <dbReference type="Proteomes" id="UP000070700"/>
    </source>
</evidence>
<feature type="compositionally biased region" description="Polar residues" evidence="1">
    <location>
        <begin position="26"/>
        <end position="37"/>
    </location>
</feature>
<reference evidence="2 3" key="1">
    <citation type="submission" date="2015-10" db="EMBL/GenBank/DDBJ databases">
        <title>Full genome of DAOMC 229536 Phialocephala scopiformis, a fungal endophyte of spruce producing the potent anti-insectan compound rugulosin.</title>
        <authorList>
            <consortium name="DOE Joint Genome Institute"/>
            <person name="Walker A.K."/>
            <person name="Frasz S.L."/>
            <person name="Seifert K.A."/>
            <person name="Miller J.D."/>
            <person name="Mondo S.J."/>
            <person name="Labutti K."/>
            <person name="Lipzen A."/>
            <person name="Dockter R."/>
            <person name="Kennedy M."/>
            <person name="Grigoriev I.V."/>
            <person name="Spatafora J.W."/>
        </authorList>
    </citation>
    <scope>NUCLEOTIDE SEQUENCE [LARGE SCALE GENOMIC DNA]</scope>
    <source>
        <strain evidence="2 3">CBS 120377</strain>
    </source>
</reference>
<evidence type="ECO:0000256" key="1">
    <source>
        <dbReference type="SAM" id="MobiDB-lite"/>
    </source>
</evidence>
<proteinExistence type="predicted"/>
<dbReference type="OrthoDB" id="5377226at2759"/>
<dbReference type="EMBL" id="KQ947435">
    <property type="protein sequence ID" value="KUJ08527.1"/>
    <property type="molecule type" value="Genomic_DNA"/>
</dbReference>
<accession>A0A132BA32</accession>